<dbReference type="STRING" id="1392250.A0A2I2GHA3"/>
<keyword evidence="2" id="KW-0472">Membrane</keyword>
<protein>
    <submittedName>
        <fullName evidence="4">Uncharacterized protein</fullName>
    </submittedName>
</protein>
<dbReference type="AlphaFoldDB" id="A0A2I2GHA3"/>
<keyword evidence="3" id="KW-0732">Signal</keyword>
<evidence type="ECO:0000313" key="4">
    <source>
        <dbReference type="EMBL" id="PLB52254.1"/>
    </source>
</evidence>
<accession>A0A2I2GHA3</accession>
<feature type="region of interest" description="Disordered" evidence="1">
    <location>
        <begin position="50"/>
        <end position="162"/>
    </location>
</feature>
<evidence type="ECO:0000256" key="3">
    <source>
        <dbReference type="SAM" id="SignalP"/>
    </source>
</evidence>
<dbReference type="Proteomes" id="UP000234275">
    <property type="component" value="Unassembled WGS sequence"/>
</dbReference>
<name>A0A2I2GHA3_9EURO</name>
<feature type="compositionally biased region" description="Pro residues" evidence="1">
    <location>
        <begin position="75"/>
        <end position="85"/>
    </location>
</feature>
<organism evidence="4 5">
    <name type="scientific">Aspergillus steynii IBT 23096</name>
    <dbReference type="NCBI Taxonomy" id="1392250"/>
    <lineage>
        <taxon>Eukaryota</taxon>
        <taxon>Fungi</taxon>
        <taxon>Dikarya</taxon>
        <taxon>Ascomycota</taxon>
        <taxon>Pezizomycotina</taxon>
        <taxon>Eurotiomycetes</taxon>
        <taxon>Eurotiomycetidae</taxon>
        <taxon>Eurotiales</taxon>
        <taxon>Aspergillaceae</taxon>
        <taxon>Aspergillus</taxon>
        <taxon>Aspergillus subgen. Circumdati</taxon>
    </lineage>
</organism>
<gene>
    <name evidence="4" type="ORF">P170DRAFT_472161</name>
</gene>
<dbReference type="RefSeq" id="XP_024707556.1">
    <property type="nucleotide sequence ID" value="XM_024852915.1"/>
</dbReference>
<proteinExistence type="predicted"/>
<evidence type="ECO:0000256" key="1">
    <source>
        <dbReference type="SAM" id="MobiDB-lite"/>
    </source>
</evidence>
<evidence type="ECO:0000313" key="5">
    <source>
        <dbReference type="Proteomes" id="UP000234275"/>
    </source>
</evidence>
<dbReference type="EMBL" id="MSFO01000002">
    <property type="protein sequence ID" value="PLB52254.1"/>
    <property type="molecule type" value="Genomic_DNA"/>
</dbReference>
<feature type="compositionally biased region" description="Low complexity" evidence="1">
    <location>
        <begin position="129"/>
        <end position="141"/>
    </location>
</feature>
<keyword evidence="2" id="KW-0812">Transmembrane</keyword>
<sequence>MQVYAFSWLPFLLVRSPAPAPPPPPPPRPPAPAVKARPWRLHLSVAPYSRPAPKIIRRTAPPPKKLRMKRSSALPPSPERQPAPIPDAAVRAPPPLRDAGSLGGWTLRPLRPRLELPPPLVTKPRGHAARTPGAGAGPTRAHVSRSARSANADTGRGAPSPPATTRVAVVAVAAAVGAVVAVAVQAVKLLLLIPIIFNY</sequence>
<reference evidence="4 5" key="1">
    <citation type="submission" date="2016-12" db="EMBL/GenBank/DDBJ databases">
        <title>The genomes of Aspergillus section Nigri reveals drivers in fungal speciation.</title>
        <authorList>
            <consortium name="DOE Joint Genome Institute"/>
            <person name="Vesth T.C."/>
            <person name="Nybo J."/>
            <person name="Theobald S."/>
            <person name="Brandl J."/>
            <person name="Frisvad J.C."/>
            <person name="Nielsen K.F."/>
            <person name="Lyhne E.K."/>
            <person name="Kogle M.E."/>
            <person name="Kuo A."/>
            <person name="Riley R."/>
            <person name="Clum A."/>
            <person name="Nolan M."/>
            <person name="Lipzen A."/>
            <person name="Salamov A."/>
            <person name="Henrissat B."/>
            <person name="Wiebenga A."/>
            <person name="De Vries R.P."/>
            <person name="Grigoriev I.V."/>
            <person name="Mortensen U.H."/>
            <person name="Andersen M.R."/>
            <person name="Baker S.E."/>
        </authorList>
    </citation>
    <scope>NUCLEOTIDE SEQUENCE [LARGE SCALE GENOMIC DNA]</scope>
    <source>
        <strain evidence="4 5">IBT 23096</strain>
    </source>
</reference>
<keyword evidence="5" id="KW-1185">Reference proteome</keyword>
<feature type="signal peptide" evidence="3">
    <location>
        <begin position="1"/>
        <end position="20"/>
    </location>
</feature>
<comment type="caution">
    <text evidence="4">The sequence shown here is derived from an EMBL/GenBank/DDBJ whole genome shotgun (WGS) entry which is preliminary data.</text>
</comment>
<feature type="chain" id="PRO_5014192246" evidence="3">
    <location>
        <begin position="21"/>
        <end position="199"/>
    </location>
</feature>
<keyword evidence="2" id="KW-1133">Transmembrane helix</keyword>
<feature type="transmembrane region" description="Helical" evidence="2">
    <location>
        <begin position="168"/>
        <end position="197"/>
    </location>
</feature>
<dbReference type="VEuPathDB" id="FungiDB:P170DRAFT_472161"/>
<evidence type="ECO:0000256" key="2">
    <source>
        <dbReference type="SAM" id="Phobius"/>
    </source>
</evidence>
<dbReference type="GeneID" id="36560613"/>